<evidence type="ECO:0000256" key="6">
    <source>
        <dbReference type="ARBA" id="ARBA00023136"/>
    </source>
</evidence>
<dbReference type="OrthoDB" id="9803968at2"/>
<keyword evidence="4 7" id="KW-0812">Transmembrane</keyword>
<reference evidence="9" key="1">
    <citation type="submission" date="2018-08" db="EMBL/GenBank/DDBJ databases">
        <authorList>
            <person name="Kim S.-J."/>
            <person name="Jung G.-Y."/>
        </authorList>
    </citation>
    <scope>NUCLEOTIDE SEQUENCE [LARGE SCALE GENOMIC DNA]</scope>
    <source>
        <strain evidence="9">GY_H</strain>
    </source>
</reference>
<dbReference type="PANTHER" id="PTHR43266">
    <property type="entry name" value="MACROLIDE-EFFLUX PROTEIN"/>
    <property type="match status" value="1"/>
</dbReference>
<dbReference type="Proteomes" id="UP000263993">
    <property type="component" value="Unassembled WGS sequence"/>
</dbReference>
<feature type="transmembrane region" description="Helical" evidence="7">
    <location>
        <begin position="400"/>
        <end position="420"/>
    </location>
</feature>
<evidence type="ECO:0000313" key="9">
    <source>
        <dbReference type="Proteomes" id="UP000263993"/>
    </source>
</evidence>
<dbReference type="InterPro" id="IPR036259">
    <property type="entry name" value="MFS_trans_sf"/>
</dbReference>
<feature type="transmembrane region" description="Helical" evidence="7">
    <location>
        <begin position="335"/>
        <end position="360"/>
    </location>
</feature>
<feature type="transmembrane region" description="Helical" evidence="7">
    <location>
        <begin position="86"/>
        <end position="105"/>
    </location>
</feature>
<keyword evidence="9" id="KW-1185">Reference proteome</keyword>
<dbReference type="PANTHER" id="PTHR43266:SF2">
    <property type="entry name" value="MAJOR FACILITATOR SUPERFAMILY (MFS) PROFILE DOMAIN-CONTAINING PROTEIN"/>
    <property type="match status" value="1"/>
</dbReference>
<organism evidence="8 9">
    <name type="scientific">Undibacter mobilis</name>
    <dbReference type="NCBI Taxonomy" id="2292256"/>
    <lineage>
        <taxon>Bacteria</taxon>
        <taxon>Pseudomonadati</taxon>
        <taxon>Pseudomonadota</taxon>
        <taxon>Alphaproteobacteria</taxon>
        <taxon>Hyphomicrobiales</taxon>
        <taxon>Nitrobacteraceae</taxon>
        <taxon>Undibacter</taxon>
    </lineage>
</organism>
<dbReference type="EMBL" id="QRGO01000001">
    <property type="protein sequence ID" value="RDV03974.1"/>
    <property type="molecule type" value="Genomic_DNA"/>
</dbReference>
<sequence>MLRSGMATPLLLSRRFAPLFWCQFFAAFNDNFLKTSLVFLILFGADVTPGEAEVLITLAGAVFIAPYFFLSGLGGELADRFDKARVAQWVKFVEIFVAVLALYGYMHKSVAVMFVALGLFGVIAALFGPIKYGILPDHQPPEKLPAANALIEGATFIAILTGTIVGGMAAHQGGPRVFGVLVIGFALSCWLSALRIPPSGEGAPHLTITRNIARSTVAMLRHLRADPRLWWGALVTSWFWLVGIVVLSLLPPLIKTLIGGNEDTVTAYLALFSVAVGIGSGLAAMLARGRIVLRITFFGALLLGVFACDLGLATFGEIASSAGQTPAQVFSTALGIRVAIDLAGLAIAGGLFIVPAFAAVQAWSDKDYRARTVAAVNVLNAAFMTGGTVLVALLQHLGATLPMLFAGIGVATFIVASLIGRTMPSSS</sequence>
<name>A0A371B8U0_9BRAD</name>
<evidence type="ECO:0000256" key="2">
    <source>
        <dbReference type="ARBA" id="ARBA00022448"/>
    </source>
</evidence>
<feature type="transmembrane region" description="Helical" evidence="7">
    <location>
        <begin position="291"/>
        <end position="315"/>
    </location>
</feature>
<dbReference type="CDD" id="cd06173">
    <property type="entry name" value="MFS_MefA_like"/>
    <property type="match status" value="1"/>
</dbReference>
<feature type="transmembrane region" description="Helical" evidence="7">
    <location>
        <begin position="266"/>
        <end position="284"/>
    </location>
</feature>
<feature type="transmembrane region" description="Helical" evidence="7">
    <location>
        <begin position="111"/>
        <end position="128"/>
    </location>
</feature>
<accession>A0A371B8U0</accession>
<dbReference type="InterPro" id="IPR011701">
    <property type="entry name" value="MFS"/>
</dbReference>
<feature type="transmembrane region" description="Helical" evidence="7">
    <location>
        <begin position="149"/>
        <end position="171"/>
    </location>
</feature>
<dbReference type="Pfam" id="PF07690">
    <property type="entry name" value="MFS_1"/>
    <property type="match status" value="1"/>
</dbReference>
<feature type="transmembrane region" description="Helical" evidence="7">
    <location>
        <begin position="20"/>
        <end position="42"/>
    </location>
</feature>
<comment type="caution">
    <text evidence="8">The sequence shown here is derived from an EMBL/GenBank/DDBJ whole genome shotgun (WGS) entry which is preliminary data.</text>
</comment>
<dbReference type="GO" id="GO:0022857">
    <property type="term" value="F:transmembrane transporter activity"/>
    <property type="evidence" value="ECO:0007669"/>
    <property type="project" value="InterPro"/>
</dbReference>
<dbReference type="GO" id="GO:0005886">
    <property type="term" value="C:plasma membrane"/>
    <property type="evidence" value="ECO:0007669"/>
    <property type="project" value="UniProtKB-SubCell"/>
</dbReference>
<proteinExistence type="predicted"/>
<gene>
    <name evidence="8" type="ORF">DXH78_04860</name>
</gene>
<keyword evidence="3" id="KW-1003">Cell membrane</keyword>
<feature type="transmembrane region" description="Helical" evidence="7">
    <location>
        <begin position="177"/>
        <end position="196"/>
    </location>
</feature>
<evidence type="ECO:0000256" key="7">
    <source>
        <dbReference type="SAM" id="Phobius"/>
    </source>
</evidence>
<evidence type="ECO:0000256" key="1">
    <source>
        <dbReference type="ARBA" id="ARBA00004651"/>
    </source>
</evidence>
<keyword evidence="5 7" id="KW-1133">Transmembrane helix</keyword>
<dbReference type="Gene3D" id="1.20.1250.20">
    <property type="entry name" value="MFS general substrate transporter like domains"/>
    <property type="match status" value="1"/>
</dbReference>
<dbReference type="SUPFAM" id="SSF103473">
    <property type="entry name" value="MFS general substrate transporter"/>
    <property type="match status" value="1"/>
</dbReference>
<keyword evidence="6 7" id="KW-0472">Membrane</keyword>
<evidence type="ECO:0000256" key="5">
    <source>
        <dbReference type="ARBA" id="ARBA00022989"/>
    </source>
</evidence>
<evidence type="ECO:0000313" key="8">
    <source>
        <dbReference type="EMBL" id="RDV03974.1"/>
    </source>
</evidence>
<comment type="subcellular location">
    <subcellularLocation>
        <location evidence="1">Cell membrane</location>
        <topology evidence="1">Multi-pass membrane protein</topology>
    </subcellularLocation>
</comment>
<feature type="transmembrane region" description="Helical" evidence="7">
    <location>
        <begin position="54"/>
        <end position="74"/>
    </location>
</feature>
<feature type="transmembrane region" description="Helical" evidence="7">
    <location>
        <begin position="372"/>
        <end position="394"/>
    </location>
</feature>
<evidence type="ECO:0000256" key="3">
    <source>
        <dbReference type="ARBA" id="ARBA00022475"/>
    </source>
</evidence>
<keyword evidence="2" id="KW-0813">Transport</keyword>
<protein>
    <submittedName>
        <fullName evidence="8">MFS transporter</fullName>
    </submittedName>
</protein>
<feature type="transmembrane region" description="Helical" evidence="7">
    <location>
        <begin position="229"/>
        <end position="254"/>
    </location>
</feature>
<evidence type="ECO:0000256" key="4">
    <source>
        <dbReference type="ARBA" id="ARBA00022692"/>
    </source>
</evidence>
<dbReference type="AlphaFoldDB" id="A0A371B8U0"/>